<dbReference type="Pfam" id="PF07687">
    <property type="entry name" value="M20_dimer"/>
    <property type="match status" value="1"/>
</dbReference>
<evidence type="ECO:0000313" key="4">
    <source>
        <dbReference type="EMBL" id="ACP32545.1"/>
    </source>
</evidence>
<dbReference type="EMBL" id="CP001601">
    <property type="protein sequence ID" value="ACP32545.1"/>
    <property type="molecule type" value="Genomic_DNA"/>
</dbReference>
<dbReference type="Proteomes" id="UP000002077">
    <property type="component" value="Chromosome"/>
</dbReference>
<dbReference type="PANTHER" id="PTHR11014:SF63">
    <property type="entry name" value="METALLOPEPTIDASE, PUTATIVE (AFU_ORTHOLOGUE AFUA_6G09600)-RELATED"/>
    <property type="match status" value="1"/>
</dbReference>
<name>C3PFE1_CORA7</name>
<dbReference type="KEGG" id="car:cauri_0948"/>
<dbReference type="GeneID" id="31923574"/>
<dbReference type="OrthoDB" id="9777385at2"/>
<evidence type="ECO:0000256" key="1">
    <source>
        <dbReference type="ARBA" id="ARBA00022801"/>
    </source>
</evidence>
<dbReference type="InterPro" id="IPR017439">
    <property type="entry name" value="Amidohydrolase"/>
</dbReference>
<keyword evidence="2" id="KW-0479">Metal-binding</keyword>
<evidence type="ECO:0000256" key="2">
    <source>
        <dbReference type="PIRSR" id="PIRSR005962-1"/>
    </source>
</evidence>
<evidence type="ECO:0000313" key="5">
    <source>
        <dbReference type="Proteomes" id="UP000002077"/>
    </source>
</evidence>
<dbReference type="GO" id="GO:0046872">
    <property type="term" value="F:metal ion binding"/>
    <property type="evidence" value="ECO:0007669"/>
    <property type="project" value="UniProtKB-KW"/>
</dbReference>
<dbReference type="InterPro" id="IPR002933">
    <property type="entry name" value="Peptidase_M20"/>
</dbReference>
<feature type="binding site" evidence="2">
    <location>
        <position position="137"/>
    </location>
    <ligand>
        <name>Mn(2+)</name>
        <dbReference type="ChEBI" id="CHEBI:29035"/>
        <label>2</label>
    </ligand>
</feature>
<accession>C3PFE1</accession>
<dbReference type="AlphaFoldDB" id="C3PFE1"/>
<dbReference type="NCBIfam" id="TIGR01891">
    <property type="entry name" value="amidohydrolases"/>
    <property type="match status" value="1"/>
</dbReference>
<dbReference type="InterPro" id="IPR036264">
    <property type="entry name" value="Bact_exopeptidase_dim_dom"/>
</dbReference>
<feature type="binding site" evidence="2">
    <location>
        <position position="367"/>
    </location>
    <ligand>
        <name>Mn(2+)</name>
        <dbReference type="ChEBI" id="CHEBI:29035"/>
        <label>2</label>
    </ligand>
</feature>
<dbReference type="Gene3D" id="3.30.70.360">
    <property type="match status" value="1"/>
</dbReference>
<dbReference type="SUPFAM" id="SSF55031">
    <property type="entry name" value="Bacterial exopeptidase dimerisation domain"/>
    <property type="match status" value="1"/>
</dbReference>
<feature type="binding site" evidence="2">
    <location>
        <position position="101"/>
    </location>
    <ligand>
        <name>Mn(2+)</name>
        <dbReference type="ChEBI" id="CHEBI:29035"/>
        <label>2</label>
    </ligand>
</feature>
<reference evidence="4 5" key="1">
    <citation type="journal article" date="2010" name="BMC Genomics">
        <title>Complete genome sequence and lifestyle of black-pigmented Corynebacterium aurimucosum ATCC 700975 (formerly C. nigricans CN-1) isolated from a vaginal swab of a woman with spontaneous abortion.</title>
        <authorList>
            <person name="Trost E."/>
            <person name="Gotker S."/>
            <person name="Schneider J."/>
            <person name="Schneiker-Bekel S."/>
            <person name="Szczepanowski R."/>
            <person name="Tilker A."/>
            <person name="Viehoever P."/>
            <person name="Arnold W."/>
            <person name="Bekel T."/>
            <person name="Blom J."/>
            <person name="Gartemann K.H."/>
            <person name="Linke B."/>
            <person name="Goesmann A."/>
            <person name="Puhler A."/>
            <person name="Shukla S.K."/>
            <person name="Tauch A."/>
        </authorList>
    </citation>
    <scope>NUCLEOTIDE SEQUENCE [LARGE SCALE GENOMIC DNA]</scope>
    <source>
        <strain evidence="5">ATCC 700975 / DSM 44827 / CIP 107346 / CN-1</strain>
    </source>
</reference>
<dbReference type="HOGENOM" id="CLU_023257_6_0_11"/>
<dbReference type="Pfam" id="PF01546">
    <property type="entry name" value="Peptidase_M20"/>
    <property type="match status" value="1"/>
</dbReference>
<feature type="domain" description="Peptidase M20 dimerisation" evidence="3">
    <location>
        <begin position="187"/>
        <end position="285"/>
    </location>
</feature>
<dbReference type="PIRSF" id="PIRSF005962">
    <property type="entry name" value="Pept_M20D_amidohydro"/>
    <property type="match status" value="1"/>
</dbReference>
<keyword evidence="2" id="KW-0464">Manganese</keyword>
<keyword evidence="1" id="KW-0378">Hydrolase</keyword>
<dbReference type="GO" id="GO:0050118">
    <property type="term" value="F:N-acetyldiaminopimelate deacetylase activity"/>
    <property type="evidence" value="ECO:0007669"/>
    <property type="project" value="UniProtKB-ARBA"/>
</dbReference>
<dbReference type="FunFam" id="3.30.70.360:FF:000001">
    <property type="entry name" value="N-acetyldiaminopimelate deacetylase"/>
    <property type="match status" value="1"/>
</dbReference>
<dbReference type="STRING" id="548476.cauri_0948"/>
<dbReference type="SUPFAM" id="SSF53187">
    <property type="entry name" value="Zn-dependent exopeptidases"/>
    <property type="match status" value="1"/>
</dbReference>
<proteinExistence type="predicted"/>
<feature type="binding site" evidence="2">
    <location>
        <position position="164"/>
    </location>
    <ligand>
        <name>Mn(2+)</name>
        <dbReference type="ChEBI" id="CHEBI:29035"/>
        <label>2</label>
    </ligand>
</feature>
<dbReference type="Gene3D" id="3.40.630.10">
    <property type="entry name" value="Zn peptidases"/>
    <property type="match status" value="1"/>
</dbReference>
<feature type="binding site" evidence="2">
    <location>
        <position position="103"/>
    </location>
    <ligand>
        <name>Mn(2+)</name>
        <dbReference type="ChEBI" id="CHEBI:29035"/>
        <label>2</label>
    </ligand>
</feature>
<dbReference type="RefSeq" id="WP_010187317.1">
    <property type="nucleotide sequence ID" value="NC_012590.1"/>
</dbReference>
<dbReference type="PANTHER" id="PTHR11014">
    <property type="entry name" value="PEPTIDASE M20 FAMILY MEMBER"/>
    <property type="match status" value="1"/>
</dbReference>
<dbReference type="GO" id="GO:0019877">
    <property type="term" value="P:diaminopimelate biosynthetic process"/>
    <property type="evidence" value="ECO:0007669"/>
    <property type="project" value="UniProtKB-ARBA"/>
</dbReference>
<dbReference type="eggNOG" id="COG1473">
    <property type="taxonomic scope" value="Bacteria"/>
</dbReference>
<evidence type="ECO:0000259" key="3">
    <source>
        <dbReference type="Pfam" id="PF07687"/>
    </source>
</evidence>
<comment type="cofactor">
    <cofactor evidence="2">
        <name>Mn(2+)</name>
        <dbReference type="ChEBI" id="CHEBI:29035"/>
    </cofactor>
    <text evidence="2">The Mn(2+) ion enhances activity.</text>
</comment>
<gene>
    <name evidence="4" type="ordered locus">cauri_0948</name>
</gene>
<organism evidence="4 5">
    <name type="scientific">Corynebacterium aurimucosum (strain ATCC 700975 / DSM 44827 / CIP 107346 / CN-1)</name>
    <name type="common">Corynebacterium nigricans</name>
    <dbReference type="NCBI Taxonomy" id="548476"/>
    <lineage>
        <taxon>Bacteria</taxon>
        <taxon>Bacillati</taxon>
        <taxon>Actinomycetota</taxon>
        <taxon>Actinomycetes</taxon>
        <taxon>Mycobacteriales</taxon>
        <taxon>Corynebacteriaceae</taxon>
        <taxon>Corynebacterium</taxon>
    </lineage>
</organism>
<keyword evidence="5" id="KW-1185">Reference proteome</keyword>
<sequence length="404" mass="43288">MSIAHILDRAAEVTQWQEALYKDLHQHPELSMEEERTRGVIADKLREFPGVEVLEFGGGVVGILRNGEGSTVLERADFDGLPITEDTGLDYSATGEAMHACGHDAHVAGLLGATEALAKATDAWSGTFVALFQPGEETAEGAQSMVNAGLTDKVPTPDVAFGQHIFIDKNAPAGSVLIAPGPVLSTATSLTVTVYGHGSHGSMPHLSVDPVVLASSIVLRLQTIVSREVDPHQFAVLTVGALQAGSKANIIPDSATLRINIRAYDEDVRAQIVEAIHRIVKAECRAARSPCEPEFAQSDNYPLTVNDEDVTEKVRAQLIDVLGSDNVLDMEPWTASEDFSRIPDAFGAPYCFWGFGGRTDGASIPNHNPRFAPELQPTLTTATQALIAAAYAYLGNQRKDVLKE</sequence>
<dbReference type="InterPro" id="IPR011650">
    <property type="entry name" value="Peptidase_M20_dimer"/>
</dbReference>
<protein>
    <submittedName>
        <fullName evidence="4">Putative peptidase</fullName>
    </submittedName>
</protein>